<gene>
    <name evidence="3" type="ORF">DFK10_14730</name>
</gene>
<dbReference type="InterPro" id="IPR027417">
    <property type="entry name" value="P-loop_NTPase"/>
</dbReference>
<dbReference type="AlphaFoldDB" id="A0A2V1P232"/>
<evidence type="ECO:0000313" key="3">
    <source>
        <dbReference type="EMBL" id="PWG15904.1"/>
    </source>
</evidence>
<feature type="domain" description="Glycosyl transferase CAP10" evidence="2">
    <location>
        <begin position="493"/>
        <end position="557"/>
    </location>
</feature>
<dbReference type="Proteomes" id="UP000245293">
    <property type="component" value="Unassembled WGS sequence"/>
</dbReference>
<keyword evidence="4" id="KW-1185">Reference proteome</keyword>
<dbReference type="OrthoDB" id="7976614at2"/>
<dbReference type="Gene3D" id="3.40.50.300">
    <property type="entry name" value="P-loop containing nucleotide triphosphate hydrolases"/>
    <property type="match status" value="1"/>
</dbReference>
<comment type="caution">
    <text evidence="3">The sequence shown here is derived from an EMBL/GenBank/DDBJ whole genome shotgun (WGS) entry which is preliminary data.</text>
</comment>
<dbReference type="EMBL" id="QETF01000021">
    <property type="protein sequence ID" value="PWG15904.1"/>
    <property type="molecule type" value="Genomic_DNA"/>
</dbReference>
<evidence type="ECO:0000259" key="2">
    <source>
        <dbReference type="Pfam" id="PF05686"/>
    </source>
</evidence>
<sequence length="580" mass="65073">MGAGQFSKIFLVGFNRSGGEWFRDVFQAAGLRWRHDRTGELAANIAWHALDDSRPLDRWPRLQGVSGLQRWNRPHLPRIEAFRQFAFLRAQFPDALFIYNDRDPADWIASRYFHRDGRFAACEARARGCELSDLPELWLKDRAAHKLRVLRHFADDPRFLHFDVTQDADEKLIGWAAPWVTLSDLPAARGIESSADSVAQIDAMADDLHERARQPRPRPAPPDMDFVDRIARHCLGQMAEGGDNAALSNAAAFWRPDGTVTTRQGKPLPLRRAPTGQFLAEHSDQARDRVQAVLNQLLGFGLRPPLALDMQDAREMGTGDRPAPEQSTLVYNRRPGAANLVLWPLPGYHDLLPEGAPGAFPADEVPFEDKPDLCLWYGNLTGKPLPHLAPGLPQRRMAHHYLRALAAGPDAGARRQIGQALSAVTRYRVVSRLHGQPGFGMGFVLPPKHEEAGKDRMLSKFLSPRMPETWVQQGRYVLSLSGNDTGSNFLSAAASNAVVLKEEDEWELFYTDAFRPWEHYIPLVPGGDDIEERLDWARSNPARCKEIAAASRALVAKFAAPETRRAWMAAVLEGLRARYR</sequence>
<dbReference type="PANTHER" id="PTHR12203">
    <property type="entry name" value="KDEL LYS-ASP-GLU-LEU CONTAINING - RELATED"/>
    <property type="match status" value="1"/>
</dbReference>
<proteinExistence type="predicted"/>
<reference evidence="4" key="1">
    <citation type="submission" date="2018-05" db="EMBL/GenBank/DDBJ databases">
        <authorList>
            <person name="Du Z."/>
            <person name="Wang X."/>
        </authorList>
    </citation>
    <scope>NUCLEOTIDE SEQUENCE [LARGE SCALE GENOMIC DNA]</scope>
    <source>
        <strain evidence="4">WDS4C29</strain>
    </source>
</reference>
<keyword evidence="1" id="KW-0808">Transferase</keyword>
<name>A0A2V1P232_9RHOB</name>
<dbReference type="GO" id="GO:0016740">
    <property type="term" value="F:transferase activity"/>
    <property type="evidence" value="ECO:0007669"/>
    <property type="project" value="UniProtKB-KW"/>
</dbReference>
<dbReference type="InterPro" id="IPR006598">
    <property type="entry name" value="CAP10"/>
</dbReference>
<evidence type="ECO:0000313" key="4">
    <source>
        <dbReference type="Proteomes" id="UP000245293"/>
    </source>
</evidence>
<dbReference type="PANTHER" id="PTHR12203:SF35">
    <property type="entry name" value="PROTEIN O-GLUCOSYLTRANSFERASE 1"/>
    <property type="match status" value="1"/>
</dbReference>
<accession>A0A2V1P232</accession>
<organism evidence="3 4">
    <name type="scientific">Salibaculum griseiflavum</name>
    <dbReference type="NCBI Taxonomy" id="1914409"/>
    <lineage>
        <taxon>Bacteria</taxon>
        <taxon>Pseudomonadati</taxon>
        <taxon>Pseudomonadota</taxon>
        <taxon>Alphaproteobacteria</taxon>
        <taxon>Rhodobacterales</taxon>
        <taxon>Roseobacteraceae</taxon>
        <taxon>Salibaculum</taxon>
    </lineage>
</organism>
<evidence type="ECO:0000256" key="1">
    <source>
        <dbReference type="ARBA" id="ARBA00022679"/>
    </source>
</evidence>
<dbReference type="Pfam" id="PF05686">
    <property type="entry name" value="Glyco_transf_90"/>
    <property type="match status" value="1"/>
</dbReference>
<dbReference type="InterPro" id="IPR051091">
    <property type="entry name" value="O-Glucosyltr/Glycosyltrsf_90"/>
</dbReference>
<dbReference type="RefSeq" id="WP_109389796.1">
    <property type="nucleotide sequence ID" value="NZ_QETF01000021.1"/>
</dbReference>
<dbReference type="SUPFAM" id="SSF52540">
    <property type="entry name" value="P-loop containing nucleoside triphosphate hydrolases"/>
    <property type="match status" value="1"/>
</dbReference>
<protein>
    <recommendedName>
        <fullName evidence="2">Glycosyl transferase CAP10 domain-containing protein</fullName>
    </recommendedName>
</protein>